<accession>A0A7W5BBP9</accession>
<evidence type="ECO:0000256" key="1">
    <source>
        <dbReference type="SAM" id="MobiDB-lite"/>
    </source>
</evidence>
<dbReference type="EMBL" id="JACHXD010000009">
    <property type="protein sequence ID" value="MBB3120196.1"/>
    <property type="molecule type" value="Genomic_DNA"/>
</dbReference>
<evidence type="ECO:0000313" key="4">
    <source>
        <dbReference type="Proteomes" id="UP000541535"/>
    </source>
</evidence>
<organism evidence="3 4">
    <name type="scientific">Pseudoduganella violacea</name>
    <dbReference type="NCBI Taxonomy" id="1715466"/>
    <lineage>
        <taxon>Bacteria</taxon>
        <taxon>Pseudomonadati</taxon>
        <taxon>Pseudomonadota</taxon>
        <taxon>Betaproteobacteria</taxon>
        <taxon>Burkholderiales</taxon>
        <taxon>Oxalobacteraceae</taxon>
        <taxon>Telluria group</taxon>
        <taxon>Pseudoduganella</taxon>
    </lineage>
</organism>
<proteinExistence type="predicted"/>
<feature type="region of interest" description="Disordered" evidence="1">
    <location>
        <begin position="79"/>
        <end position="146"/>
    </location>
</feature>
<sequence>MILFQFTRSHTDHHEYCEACGQRLPPPGGYGDKQPNRIGIAISVALHVLVALYFLFGPKHKIVLTPPAKEGDMVWVAPLPKEKPSKPKAQPQPEQKPTPRKTQPAKITPRIVPQRHNPNAITQVEIPEQPRTPQPPAKLTPPPPQVDDMQAMVEAARRRRGAVPSADAAPESDDDRARRIARANIMGAQGRSANGERNETGGIFDVTNKTFNSADVKFRGWNTNFKRQWLQQVHVEVSGEADIETAVVKKMIELIRKEKPGDFEWESHRLGKVVRMSARKDDEAELAAFLMKEMFPEYRRPR</sequence>
<dbReference type="AlphaFoldDB" id="A0A7W5BBP9"/>
<keyword evidence="2" id="KW-0812">Transmembrane</keyword>
<reference evidence="3 4" key="1">
    <citation type="submission" date="2020-08" db="EMBL/GenBank/DDBJ databases">
        <title>Genomic Encyclopedia of Type Strains, Phase III (KMG-III): the genomes of soil and plant-associated and newly described type strains.</title>
        <authorList>
            <person name="Whitman W."/>
        </authorList>
    </citation>
    <scope>NUCLEOTIDE SEQUENCE [LARGE SCALE GENOMIC DNA]</scope>
    <source>
        <strain evidence="3 4">CECT 8897</strain>
    </source>
</reference>
<name>A0A7W5BBP9_9BURK</name>
<comment type="caution">
    <text evidence="3">The sequence shown here is derived from an EMBL/GenBank/DDBJ whole genome shotgun (WGS) entry which is preliminary data.</text>
</comment>
<keyword evidence="2" id="KW-0472">Membrane</keyword>
<protein>
    <submittedName>
        <fullName evidence="3">Uncharacterized protein</fullName>
    </submittedName>
</protein>
<dbReference type="Proteomes" id="UP000541535">
    <property type="component" value="Unassembled WGS sequence"/>
</dbReference>
<evidence type="ECO:0000256" key="2">
    <source>
        <dbReference type="SAM" id="Phobius"/>
    </source>
</evidence>
<dbReference type="RefSeq" id="WP_183441960.1">
    <property type="nucleotide sequence ID" value="NZ_JACHXD010000009.1"/>
</dbReference>
<gene>
    <name evidence="3" type="ORF">FHS03_003260</name>
</gene>
<keyword evidence="4" id="KW-1185">Reference proteome</keyword>
<evidence type="ECO:0000313" key="3">
    <source>
        <dbReference type="EMBL" id="MBB3120196.1"/>
    </source>
</evidence>
<feature type="transmembrane region" description="Helical" evidence="2">
    <location>
        <begin position="38"/>
        <end position="56"/>
    </location>
</feature>
<feature type="compositionally biased region" description="Pro residues" evidence="1">
    <location>
        <begin position="130"/>
        <end position="145"/>
    </location>
</feature>
<keyword evidence="2" id="KW-1133">Transmembrane helix</keyword>